<dbReference type="VEuPathDB" id="FungiDB:NCU09828"/>
<keyword evidence="3" id="KW-1185">Reference proteome</keyword>
<reference evidence="2 3" key="1">
    <citation type="journal article" date="2003" name="Nature">
        <title>The genome sequence of the filamentous fungus Neurospora crassa.</title>
        <authorList>
            <person name="Galagan J.E."/>
            <person name="Calvo S.E."/>
            <person name="Borkovich K.A."/>
            <person name="Selker E.U."/>
            <person name="Read N.D."/>
            <person name="Jaffe D."/>
            <person name="FitzHugh W."/>
            <person name="Ma L.J."/>
            <person name="Smirnov S."/>
            <person name="Purcell S."/>
            <person name="Rehman B."/>
            <person name="Elkins T."/>
            <person name="Engels R."/>
            <person name="Wang S."/>
            <person name="Nielsen C.B."/>
            <person name="Butler J."/>
            <person name="Endrizzi M."/>
            <person name="Qui D."/>
            <person name="Ianakiev P."/>
            <person name="Bell-Pedersen D."/>
            <person name="Nelson M.A."/>
            <person name="Werner-Washburne M."/>
            <person name="Selitrennikoff C.P."/>
            <person name="Kinsey J.A."/>
            <person name="Braun E.L."/>
            <person name="Zelter A."/>
            <person name="Schulte U."/>
            <person name="Kothe G.O."/>
            <person name="Jedd G."/>
            <person name="Mewes W."/>
            <person name="Staben C."/>
            <person name="Marcotte E."/>
            <person name="Greenberg D."/>
            <person name="Roy A."/>
            <person name="Foley K."/>
            <person name="Naylor J."/>
            <person name="Stange-Thomann N."/>
            <person name="Barrett R."/>
            <person name="Gnerre S."/>
            <person name="Kamal M."/>
            <person name="Kamvysselis M."/>
            <person name="Mauceli E."/>
            <person name="Bielke C."/>
            <person name="Rudd S."/>
            <person name="Frishman D."/>
            <person name="Krystofova S."/>
            <person name="Rasmussen C."/>
            <person name="Metzenberg R.L."/>
            <person name="Perkins D.D."/>
            <person name="Kroken S."/>
            <person name="Cogoni C."/>
            <person name="Macino G."/>
            <person name="Catcheside D."/>
            <person name="Li W."/>
            <person name="Pratt R.J."/>
            <person name="Osmani S.A."/>
            <person name="DeSouza C.P."/>
            <person name="Glass L."/>
            <person name="Orbach M.J."/>
            <person name="Berglund J.A."/>
            <person name="Voelker R."/>
            <person name="Yarden O."/>
            <person name="Plamann M."/>
            <person name="Seiler S."/>
            <person name="Dunlap J."/>
            <person name="Radford A."/>
            <person name="Aramayo R."/>
            <person name="Natvig D.O."/>
            <person name="Alex L.A."/>
            <person name="Mannhaupt G."/>
            <person name="Ebbole D.J."/>
            <person name="Freitag M."/>
            <person name="Paulsen I."/>
            <person name="Sachs M.S."/>
            <person name="Lander E.S."/>
            <person name="Nusbaum C."/>
            <person name="Birren B."/>
        </authorList>
    </citation>
    <scope>NUCLEOTIDE SEQUENCE [LARGE SCALE GENOMIC DNA]</scope>
    <source>
        <strain evidence="3">ATCC 24698 / 74-OR23-1A / CBS 708.71 / DSM 1257 / FGSC 987</strain>
    </source>
</reference>
<feature type="compositionally biased region" description="Polar residues" evidence="1">
    <location>
        <begin position="14"/>
        <end position="27"/>
    </location>
</feature>
<dbReference type="Proteomes" id="UP000001805">
    <property type="component" value="Chromosome 2, Linkage Group V"/>
</dbReference>
<feature type="region of interest" description="Disordered" evidence="1">
    <location>
        <begin position="1"/>
        <end position="27"/>
    </location>
</feature>
<name>Q7S1R4_NEUCR</name>
<dbReference type="GeneID" id="3874679"/>
<accession>Q7S1R4</accession>
<dbReference type="EMBL" id="CM002240">
    <property type="protein sequence ID" value="EAA29291.3"/>
    <property type="molecule type" value="Genomic_DNA"/>
</dbReference>
<dbReference type="OrthoDB" id="4581579at2759"/>
<sequence length="112" mass="12454">MSINSPRGSEENPKTQPKQQAPLHSQTNKMCTKKQYHFVVCGHTEWCESQCQTKMKRTLMNPKDEEYPPPCIPVTEVTDPIRLAGKCSTCRPRIRGPRSAFGTTSATSTSGA</sequence>
<dbReference type="HOGENOM" id="CLU_2250812_0_0_1"/>
<organism evidence="2 3">
    <name type="scientific">Neurospora crassa (strain ATCC 24698 / 74-OR23-1A / CBS 708.71 / DSM 1257 / FGSC 987)</name>
    <dbReference type="NCBI Taxonomy" id="367110"/>
    <lineage>
        <taxon>Eukaryota</taxon>
        <taxon>Fungi</taxon>
        <taxon>Dikarya</taxon>
        <taxon>Ascomycota</taxon>
        <taxon>Pezizomycotina</taxon>
        <taxon>Sordariomycetes</taxon>
        <taxon>Sordariomycetidae</taxon>
        <taxon>Sordariales</taxon>
        <taxon>Sordariaceae</taxon>
        <taxon>Neurospora</taxon>
    </lineage>
</organism>
<dbReference type="PaxDb" id="5141-EFNCRP00000009609"/>
<protein>
    <submittedName>
        <fullName evidence="2">Uncharacterized protein</fullName>
    </submittedName>
</protein>
<evidence type="ECO:0000256" key="1">
    <source>
        <dbReference type="SAM" id="MobiDB-lite"/>
    </source>
</evidence>
<dbReference type="InParanoid" id="Q7S1R4"/>
<evidence type="ECO:0000313" key="2">
    <source>
        <dbReference type="EMBL" id="EAA29291.3"/>
    </source>
</evidence>
<gene>
    <name evidence="2" type="ORF">NCU09828</name>
</gene>
<dbReference type="AlphaFoldDB" id="Q7S1R4"/>
<dbReference type="KEGG" id="ncr:NCU09828"/>
<evidence type="ECO:0000313" key="3">
    <source>
        <dbReference type="Proteomes" id="UP000001805"/>
    </source>
</evidence>
<dbReference type="RefSeq" id="XP_958527.3">
    <property type="nucleotide sequence ID" value="XM_953434.3"/>
</dbReference>
<proteinExistence type="predicted"/>